<feature type="compositionally biased region" description="Basic and acidic residues" evidence="1">
    <location>
        <begin position="16"/>
        <end position="28"/>
    </location>
</feature>
<sequence length="69" mass="7512">MLLLYVTPEPALRTLQKHEGTGFGEKRGTSILSSADGAGRSFTDEQEPEGLQTGTKRTEEASRVLDPIH</sequence>
<name>A0ABU7BD57_9TELE</name>
<comment type="caution">
    <text evidence="2">The sequence shown here is derived from an EMBL/GenBank/DDBJ whole genome shotgun (WGS) entry which is preliminary data.</text>
</comment>
<keyword evidence="3" id="KW-1185">Reference proteome</keyword>
<proteinExistence type="predicted"/>
<organism evidence="2 3">
    <name type="scientific">Ataeniobius toweri</name>
    <dbReference type="NCBI Taxonomy" id="208326"/>
    <lineage>
        <taxon>Eukaryota</taxon>
        <taxon>Metazoa</taxon>
        <taxon>Chordata</taxon>
        <taxon>Craniata</taxon>
        <taxon>Vertebrata</taxon>
        <taxon>Euteleostomi</taxon>
        <taxon>Actinopterygii</taxon>
        <taxon>Neopterygii</taxon>
        <taxon>Teleostei</taxon>
        <taxon>Neoteleostei</taxon>
        <taxon>Acanthomorphata</taxon>
        <taxon>Ovalentaria</taxon>
        <taxon>Atherinomorphae</taxon>
        <taxon>Cyprinodontiformes</taxon>
        <taxon>Goodeidae</taxon>
        <taxon>Ataeniobius</taxon>
    </lineage>
</organism>
<gene>
    <name evidence="2" type="ORF">ATANTOWER_024028</name>
</gene>
<evidence type="ECO:0000313" key="3">
    <source>
        <dbReference type="Proteomes" id="UP001345963"/>
    </source>
</evidence>
<protein>
    <submittedName>
        <fullName evidence="2">Uncharacterized protein</fullName>
    </submittedName>
</protein>
<dbReference type="EMBL" id="JAHUTI010049714">
    <property type="protein sequence ID" value="MED6248015.1"/>
    <property type="molecule type" value="Genomic_DNA"/>
</dbReference>
<accession>A0ABU7BD57</accession>
<dbReference type="Proteomes" id="UP001345963">
    <property type="component" value="Unassembled WGS sequence"/>
</dbReference>
<feature type="compositionally biased region" description="Basic and acidic residues" evidence="1">
    <location>
        <begin position="56"/>
        <end position="69"/>
    </location>
</feature>
<evidence type="ECO:0000313" key="2">
    <source>
        <dbReference type="EMBL" id="MED6248015.1"/>
    </source>
</evidence>
<evidence type="ECO:0000256" key="1">
    <source>
        <dbReference type="SAM" id="MobiDB-lite"/>
    </source>
</evidence>
<reference evidence="2 3" key="1">
    <citation type="submission" date="2021-07" db="EMBL/GenBank/DDBJ databases">
        <authorList>
            <person name="Palmer J.M."/>
        </authorList>
    </citation>
    <scope>NUCLEOTIDE SEQUENCE [LARGE SCALE GENOMIC DNA]</scope>
    <source>
        <strain evidence="2 3">AT_MEX2019</strain>
        <tissue evidence="2">Muscle</tissue>
    </source>
</reference>
<feature type="region of interest" description="Disordered" evidence="1">
    <location>
        <begin position="16"/>
        <end position="69"/>
    </location>
</feature>